<dbReference type="AlphaFoldDB" id="A0A7J8MWV1"/>
<dbReference type="Proteomes" id="UP000593572">
    <property type="component" value="Unassembled WGS sequence"/>
</dbReference>
<name>A0A7J8MWV1_9ROSI</name>
<keyword evidence="3" id="KW-1185">Reference proteome</keyword>
<feature type="non-terminal residue" evidence="2">
    <location>
        <position position="1"/>
    </location>
</feature>
<reference evidence="2 3" key="1">
    <citation type="journal article" date="2019" name="Genome Biol. Evol.">
        <title>Insights into the evolution of the New World diploid cottons (Gossypium, subgenus Houzingenia) based on genome sequencing.</title>
        <authorList>
            <person name="Grover C.E."/>
            <person name="Arick M.A. 2nd"/>
            <person name="Thrash A."/>
            <person name="Conover J.L."/>
            <person name="Sanders W.S."/>
            <person name="Peterson D.G."/>
            <person name="Frelichowski J.E."/>
            <person name="Scheffler J.A."/>
            <person name="Scheffler B.E."/>
            <person name="Wendel J.F."/>
        </authorList>
    </citation>
    <scope>NUCLEOTIDE SEQUENCE [LARGE SCALE GENOMIC DNA]</scope>
    <source>
        <strain evidence="2">157</strain>
        <tissue evidence="2">Leaf</tissue>
    </source>
</reference>
<accession>A0A7J8MWV1</accession>
<feature type="chain" id="PRO_5029606162" evidence="1">
    <location>
        <begin position="26"/>
        <end position="67"/>
    </location>
</feature>
<proteinExistence type="predicted"/>
<feature type="signal peptide" evidence="1">
    <location>
        <begin position="1"/>
        <end position="25"/>
    </location>
</feature>
<evidence type="ECO:0000313" key="2">
    <source>
        <dbReference type="EMBL" id="MBA0569116.1"/>
    </source>
</evidence>
<evidence type="ECO:0000313" key="3">
    <source>
        <dbReference type="Proteomes" id="UP000593572"/>
    </source>
</evidence>
<gene>
    <name evidence="2" type="ORF">Golob_006572</name>
</gene>
<protein>
    <submittedName>
        <fullName evidence="2">Uncharacterized protein</fullName>
    </submittedName>
</protein>
<keyword evidence="1" id="KW-0732">Signal</keyword>
<organism evidence="2 3">
    <name type="scientific">Gossypium lobatum</name>
    <dbReference type="NCBI Taxonomy" id="34289"/>
    <lineage>
        <taxon>Eukaryota</taxon>
        <taxon>Viridiplantae</taxon>
        <taxon>Streptophyta</taxon>
        <taxon>Embryophyta</taxon>
        <taxon>Tracheophyta</taxon>
        <taxon>Spermatophyta</taxon>
        <taxon>Magnoliopsida</taxon>
        <taxon>eudicotyledons</taxon>
        <taxon>Gunneridae</taxon>
        <taxon>Pentapetalae</taxon>
        <taxon>rosids</taxon>
        <taxon>malvids</taxon>
        <taxon>Malvales</taxon>
        <taxon>Malvaceae</taxon>
        <taxon>Malvoideae</taxon>
        <taxon>Gossypium</taxon>
    </lineage>
</organism>
<evidence type="ECO:0000256" key="1">
    <source>
        <dbReference type="SAM" id="SignalP"/>
    </source>
</evidence>
<dbReference type="EMBL" id="JABEZX010000010">
    <property type="protein sequence ID" value="MBA0569116.1"/>
    <property type="molecule type" value="Genomic_DNA"/>
</dbReference>
<comment type="caution">
    <text evidence="2">The sequence shown here is derived from an EMBL/GenBank/DDBJ whole genome shotgun (WGS) entry which is preliminary data.</text>
</comment>
<sequence length="67" mass="7501">PTIDNNSHQTQLIIFIVLCSSKVLSWNPILTNDSGGSGRSCYRRTKNGGELSPLRFYGLKNVDFKNE</sequence>